<dbReference type="Gene3D" id="3.90.550.10">
    <property type="entry name" value="Spore Coat Polysaccharide Biosynthesis Protein SpsA, Chain A"/>
    <property type="match status" value="1"/>
</dbReference>
<dbReference type="PANTHER" id="PTHR22916">
    <property type="entry name" value="GLYCOSYLTRANSFERASE"/>
    <property type="match status" value="1"/>
</dbReference>
<dbReference type="CDD" id="cd04196">
    <property type="entry name" value="GT_2_like_d"/>
    <property type="match status" value="1"/>
</dbReference>
<dbReference type="Pfam" id="PF00535">
    <property type="entry name" value="Glycos_transf_2"/>
    <property type="match status" value="1"/>
</dbReference>
<sequence length="247" mass="28298">MEKLSKFAEEEEMISVCMTTYNGERFLDQQLTSILQQLKPEDEVLISDDGSSDGTRTLLQQFEAQDARIHLFDGPQKGVIANVAFVLSKARGNILFLADQDDYWLPNRVKSMLAAFDSHPDVQIVLADLAIVDDQGTIIHPSYFDLRQVKVGKWQTLIKNGFIGAGMAITSQLRDKALPFPPNIPMHDMWLGMLADKNVYLLKEPLTYYRRHANNVSEIATTASFTQKFRWRWHLFWAYVGQKSRKK</sequence>
<evidence type="ECO:0000313" key="2">
    <source>
        <dbReference type="EMBL" id="EFU74055.1"/>
    </source>
</evidence>
<dbReference type="EMBL" id="AEPV01000039">
    <property type="protein sequence ID" value="EFU74055.1"/>
    <property type="molecule type" value="Genomic_DNA"/>
</dbReference>
<dbReference type="AlphaFoldDB" id="E6LFF6"/>
<dbReference type="EC" id="2.4.-.-" evidence="2"/>
<organism evidence="2 3">
    <name type="scientific">Enterococcus italicus (strain DSM 15952 / CCUG 50447 / LMG 22039 / TP 1.5)</name>
    <dbReference type="NCBI Taxonomy" id="888064"/>
    <lineage>
        <taxon>Bacteria</taxon>
        <taxon>Bacillati</taxon>
        <taxon>Bacillota</taxon>
        <taxon>Bacilli</taxon>
        <taxon>Lactobacillales</taxon>
        <taxon>Enterococcaceae</taxon>
        <taxon>Enterococcus</taxon>
    </lineage>
</organism>
<dbReference type="Proteomes" id="UP000010296">
    <property type="component" value="Unassembled WGS sequence"/>
</dbReference>
<dbReference type="InterPro" id="IPR029044">
    <property type="entry name" value="Nucleotide-diphossugar_trans"/>
</dbReference>
<protein>
    <submittedName>
        <fullName evidence="2">Glycosyltransferase, group 2 family protein</fullName>
        <ecNumber evidence="2">2.4.-.-</ecNumber>
    </submittedName>
</protein>
<dbReference type="InterPro" id="IPR001173">
    <property type="entry name" value="Glyco_trans_2-like"/>
</dbReference>
<keyword evidence="3" id="KW-1185">Reference proteome</keyword>
<reference evidence="2 3" key="1">
    <citation type="submission" date="2010-12" db="EMBL/GenBank/DDBJ databases">
        <authorList>
            <person name="Muzny D."/>
            <person name="Qin X."/>
            <person name="Deng J."/>
            <person name="Jiang H."/>
            <person name="Liu Y."/>
            <person name="Qu J."/>
            <person name="Song X.-Z."/>
            <person name="Zhang L."/>
            <person name="Thornton R."/>
            <person name="Coyle M."/>
            <person name="Francisco L."/>
            <person name="Jackson L."/>
            <person name="Javaid M."/>
            <person name="Korchina V."/>
            <person name="Kovar C."/>
            <person name="Mata R."/>
            <person name="Mathew T."/>
            <person name="Ngo R."/>
            <person name="Nguyen L."/>
            <person name="Nguyen N."/>
            <person name="Okwuonu G."/>
            <person name="Ongeri F."/>
            <person name="Pham C."/>
            <person name="Simmons D."/>
            <person name="Wilczek-Boney K."/>
            <person name="Hale W."/>
            <person name="Jakkamsetti A."/>
            <person name="Pham P."/>
            <person name="Ruth R."/>
            <person name="San Lucas F."/>
            <person name="Warren J."/>
            <person name="Zhang J."/>
            <person name="Zhao Z."/>
            <person name="Zhou C."/>
            <person name="Zhu D."/>
            <person name="Lee S."/>
            <person name="Bess C."/>
            <person name="Blankenburg K."/>
            <person name="Forbes L."/>
            <person name="Fu Q."/>
            <person name="Gubbala S."/>
            <person name="Hirani K."/>
            <person name="Jayaseelan J.C."/>
            <person name="Lara F."/>
            <person name="Munidasa M."/>
            <person name="Palculict T."/>
            <person name="Patil S."/>
            <person name="Pu L.-L."/>
            <person name="Saada N."/>
            <person name="Tang L."/>
            <person name="Weissenberger G."/>
            <person name="Zhu Y."/>
            <person name="Hemphill L."/>
            <person name="Shang Y."/>
            <person name="Youmans B."/>
            <person name="Ayvaz T."/>
            <person name="Ross M."/>
            <person name="Santibanez J."/>
            <person name="Aqrawi P."/>
            <person name="Gross S."/>
            <person name="Joshi V."/>
            <person name="Fowler G."/>
            <person name="Nazareth L."/>
            <person name="Reid J."/>
            <person name="Worley K."/>
            <person name="Petrosino J."/>
            <person name="Highlander S."/>
            <person name="Gibbs R."/>
        </authorList>
    </citation>
    <scope>NUCLEOTIDE SEQUENCE [LARGE SCALE GENOMIC DNA]</scope>
    <source>
        <strain evidence="3">DSM 15952 / CCUG 50447 / LMG 22039 / TP 1.5</strain>
    </source>
</reference>
<evidence type="ECO:0000259" key="1">
    <source>
        <dbReference type="Pfam" id="PF00535"/>
    </source>
</evidence>
<keyword evidence="2" id="KW-0808">Transferase</keyword>
<keyword evidence="2" id="KW-0328">Glycosyltransferase</keyword>
<feature type="domain" description="Glycosyltransferase 2-like" evidence="1">
    <location>
        <begin position="15"/>
        <end position="140"/>
    </location>
</feature>
<name>E6LFF6_ENTI1</name>
<dbReference type="SUPFAM" id="SSF53448">
    <property type="entry name" value="Nucleotide-diphospho-sugar transferases"/>
    <property type="match status" value="1"/>
</dbReference>
<dbReference type="GO" id="GO:0016758">
    <property type="term" value="F:hexosyltransferase activity"/>
    <property type="evidence" value="ECO:0007669"/>
    <property type="project" value="UniProtKB-ARBA"/>
</dbReference>
<gene>
    <name evidence="2" type="ORF">HMPREF9088_1096</name>
</gene>
<accession>E6LFF6</accession>
<comment type="caution">
    <text evidence="2">The sequence shown here is derived from an EMBL/GenBank/DDBJ whole genome shotgun (WGS) entry which is preliminary data.</text>
</comment>
<evidence type="ECO:0000313" key="3">
    <source>
        <dbReference type="Proteomes" id="UP000010296"/>
    </source>
</evidence>
<dbReference type="eggNOG" id="COG1216">
    <property type="taxonomic scope" value="Bacteria"/>
</dbReference>
<proteinExistence type="predicted"/>
<dbReference type="PANTHER" id="PTHR22916:SF3">
    <property type="entry name" value="UDP-GLCNAC:BETAGAL BETA-1,3-N-ACETYLGLUCOSAMINYLTRANSFERASE-LIKE PROTEIN 1"/>
    <property type="match status" value="1"/>
</dbReference>
<dbReference type="HOGENOM" id="CLU_025996_2_2_9"/>
<dbReference type="STRING" id="888064.HMPREF9088_1096"/>